<dbReference type="EMBL" id="BDGI01000114">
    <property type="protein sequence ID" value="GAV29362.1"/>
    <property type="molecule type" value="Genomic_DNA"/>
</dbReference>
<dbReference type="PROSITE" id="PS50217">
    <property type="entry name" value="BZIP"/>
    <property type="match status" value="1"/>
</dbReference>
<keyword evidence="7" id="KW-0539">Nucleus</keyword>
<dbReference type="PROSITE" id="PS00036">
    <property type="entry name" value="BZIP_BASIC"/>
    <property type="match status" value="1"/>
</dbReference>
<dbReference type="PANTHER" id="PTHR11462:SF35">
    <property type="entry name" value="TRANSCRIPTION FACTOR JRA"/>
    <property type="match status" value="1"/>
</dbReference>
<reference evidence="11 12" key="1">
    <citation type="submission" date="2016-08" db="EMBL/GenBank/DDBJ databases">
        <title>Whole genome shotgun sequence of Pichia membranifaciens KS47-1.</title>
        <authorList>
            <person name="Konishi M."/>
            <person name="Ishida M."/>
            <person name="Arakawa T."/>
            <person name="Kato Y."/>
            <person name="Horiuchi J."/>
        </authorList>
    </citation>
    <scope>NUCLEOTIDE SEQUENCE [LARGE SCALE GENOMIC DNA]</scope>
    <source>
        <strain evidence="11 12">KS47-1</strain>
    </source>
</reference>
<evidence type="ECO:0000256" key="1">
    <source>
        <dbReference type="ARBA" id="ARBA00004123"/>
    </source>
</evidence>
<sequence>MLLGENMFSTFTSLDAGSDNTTNSGDFMLNEIPKQESNDLLLESLDFNIMNENLVDGFQNTNDSGSEDKMIPFVVDTNVFESVFKNSEDPLLEDIDSIDIADGDLKEMFEMVDSEINNNVVIKQEEQDDFEVRSKSTSALMSSKSTSAPTAASSASASPIPSTACKRSFSTACLEDSESESSKKDSLGCTPYTRKQRNNPLPPVVPKGEDVASMKRARNTEAARRSRARKMERMSQLEDKCNDLLKENDDLKAQVQALKQLLGQQ</sequence>
<feature type="domain" description="BZIP" evidence="10">
    <location>
        <begin position="215"/>
        <end position="260"/>
    </location>
</feature>
<keyword evidence="2" id="KW-0028">Amino-acid biosynthesis</keyword>
<keyword evidence="3" id="KW-0805">Transcription regulation</keyword>
<keyword evidence="6" id="KW-0804">Transcription</keyword>
<evidence type="ECO:0000256" key="9">
    <source>
        <dbReference type="SAM" id="MobiDB-lite"/>
    </source>
</evidence>
<dbReference type="OrthoDB" id="5419235at2759"/>
<dbReference type="InterPro" id="IPR050946">
    <property type="entry name" value="AP-1_TF_bZIP"/>
</dbReference>
<keyword evidence="12" id="KW-1185">Reference proteome</keyword>
<dbReference type="CDD" id="cd12193">
    <property type="entry name" value="bZIP_GCN4"/>
    <property type="match status" value="1"/>
</dbReference>
<gene>
    <name evidence="11" type="ORF">PMKS-002844</name>
</gene>
<dbReference type="AlphaFoldDB" id="A0A1Q2YII7"/>
<evidence type="ECO:0000256" key="4">
    <source>
        <dbReference type="ARBA" id="ARBA00023125"/>
    </source>
</evidence>
<feature type="region of interest" description="Disordered" evidence="9">
    <location>
        <begin position="175"/>
        <end position="235"/>
    </location>
</feature>
<dbReference type="FunFam" id="3.30.160.60:FF:001491">
    <property type="entry name" value="Cross-pathway control protein A"/>
    <property type="match status" value="1"/>
</dbReference>
<evidence type="ECO:0000256" key="5">
    <source>
        <dbReference type="ARBA" id="ARBA00023159"/>
    </source>
</evidence>
<dbReference type="PANTHER" id="PTHR11462">
    <property type="entry name" value="JUN TRANSCRIPTION FACTOR-RELATED"/>
    <property type="match status" value="1"/>
</dbReference>
<dbReference type="SUPFAM" id="SSF57959">
    <property type="entry name" value="Leucine zipper domain"/>
    <property type="match status" value="1"/>
</dbReference>
<accession>A0A1Q2YII7</accession>
<dbReference type="Gene3D" id="3.30.160.60">
    <property type="entry name" value="Classic Zinc Finger"/>
    <property type="match status" value="1"/>
</dbReference>
<evidence type="ECO:0000313" key="11">
    <source>
        <dbReference type="EMBL" id="GAV29362.1"/>
    </source>
</evidence>
<evidence type="ECO:0000256" key="6">
    <source>
        <dbReference type="ARBA" id="ARBA00023163"/>
    </source>
</evidence>
<evidence type="ECO:0000256" key="7">
    <source>
        <dbReference type="ARBA" id="ARBA00023242"/>
    </source>
</evidence>
<dbReference type="Pfam" id="PF07716">
    <property type="entry name" value="bZIP_2"/>
    <property type="match status" value="1"/>
</dbReference>
<name>A0A1Q2YII7_9ASCO</name>
<feature type="region of interest" description="Disordered" evidence="9">
    <location>
        <begin position="133"/>
        <end position="163"/>
    </location>
</feature>
<keyword evidence="5" id="KW-0010">Activator</keyword>
<dbReference type="InterPro" id="IPR046347">
    <property type="entry name" value="bZIP_sf"/>
</dbReference>
<dbReference type="GO" id="GO:0005634">
    <property type="term" value="C:nucleus"/>
    <property type="evidence" value="ECO:0007669"/>
    <property type="project" value="UniProtKB-SubCell"/>
</dbReference>
<evidence type="ECO:0000256" key="3">
    <source>
        <dbReference type="ARBA" id="ARBA00023015"/>
    </source>
</evidence>
<dbReference type="GO" id="GO:0005667">
    <property type="term" value="C:transcription regulator complex"/>
    <property type="evidence" value="ECO:0007669"/>
    <property type="project" value="TreeGrafter"/>
</dbReference>
<proteinExistence type="inferred from homology"/>
<keyword evidence="4" id="KW-0238">DNA-binding</keyword>
<evidence type="ECO:0000259" key="10">
    <source>
        <dbReference type="PROSITE" id="PS50217"/>
    </source>
</evidence>
<dbReference type="Proteomes" id="UP000186136">
    <property type="component" value="Unassembled WGS sequence"/>
</dbReference>
<dbReference type="GO" id="GO:0000978">
    <property type="term" value="F:RNA polymerase II cis-regulatory region sequence-specific DNA binding"/>
    <property type="evidence" value="ECO:0007669"/>
    <property type="project" value="TreeGrafter"/>
</dbReference>
<comment type="similarity">
    <text evidence="8">Belongs to the bZIP family. GCN4 subfamily.</text>
</comment>
<comment type="caution">
    <text evidence="11">The sequence shown here is derived from an EMBL/GenBank/DDBJ whole genome shotgun (WGS) entry which is preliminary data.</text>
</comment>
<evidence type="ECO:0000256" key="2">
    <source>
        <dbReference type="ARBA" id="ARBA00022605"/>
    </source>
</evidence>
<evidence type="ECO:0000313" key="12">
    <source>
        <dbReference type="Proteomes" id="UP000186136"/>
    </source>
</evidence>
<dbReference type="InterPro" id="IPR004827">
    <property type="entry name" value="bZIP"/>
</dbReference>
<evidence type="ECO:0000256" key="8">
    <source>
        <dbReference type="ARBA" id="ARBA00061302"/>
    </source>
</evidence>
<feature type="compositionally biased region" description="Basic and acidic residues" evidence="9">
    <location>
        <begin position="207"/>
        <end position="235"/>
    </location>
</feature>
<feature type="compositionally biased region" description="Low complexity" evidence="9">
    <location>
        <begin position="135"/>
        <end position="163"/>
    </location>
</feature>
<comment type="subcellular location">
    <subcellularLocation>
        <location evidence="1">Nucleus</location>
    </subcellularLocation>
</comment>
<dbReference type="SMART" id="SM00338">
    <property type="entry name" value="BRLZ"/>
    <property type="match status" value="1"/>
</dbReference>
<organism evidence="11 12">
    <name type="scientific">Pichia membranifaciens</name>
    <dbReference type="NCBI Taxonomy" id="4926"/>
    <lineage>
        <taxon>Eukaryota</taxon>
        <taxon>Fungi</taxon>
        <taxon>Dikarya</taxon>
        <taxon>Ascomycota</taxon>
        <taxon>Saccharomycotina</taxon>
        <taxon>Pichiomycetes</taxon>
        <taxon>Pichiales</taxon>
        <taxon>Pichiaceae</taxon>
        <taxon>Pichia</taxon>
    </lineage>
</organism>
<dbReference type="GO" id="GO:0001080">
    <property type="term" value="P:nitrogen catabolite activation of transcription from RNA polymerase II promoter"/>
    <property type="evidence" value="ECO:0007669"/>
    <property type="project" value="TreeGrafter"/>
</dbReference>
<dbReference type="GO" id="GO:0000981">
    <property type="term" value="F:DNA-binding transcription factor activity, RNA polymerase II-specific"/>
    <property type="evidence" value="ECO:0007669"/>
    <property type="project" value="TreeGrafter"/>
</dbReference>
<dbReference type="GO" id="GO:0008652">
    <property type="term" value="P:amino acid biosynthetic process"/>
    <property type="evidence" value="ECO:0007669"/>
    <property type="project" value="UniProtKB-KW"/>
</dbReference>
<dbReference type="GO" id="GO:1903833">
    <property type="term" value="P:positive regulation of cellular response to amino acid starvation"/>
    <property type="evidence" value="ECO:0007669"/>
    <property type="project" value="TreeGrafter"/>
</dbReference>
<protein>
    <recommendedName>
        <fullName evidence="10">BZIP domain-containing protein</fullName>
    </recommendedName>
</protein>